<comment type="subcellular location">
    <subcellularLocation>
        <location evidence="1">Nucleus</location>
    </subcellularLocation>
</comment>
<keyword evidence="7" id="KW-1185">Reference proteome</keyword>
<evidence type="ECO:0000256" key="3">
    <source>
        <dbReference type="ARBA" id="ARBA00023242"/>
    </source>
</evidence>
<accession>A0AAD8Y012</accession>
<keyword evidence="3" id="KW-0539">Nucleus</keyword>
<reference evidence="6" key="1">
    <citation type="submission" date="2023-06" db="EMBL/GenBank/DDBJ databases">
        <title>Survivors Of The Sea: Transcriptome response of Skeletonema marinoi to long-term dormancy.</title>
        <authorList>
            <person name="Pinder M.I.M."/>
            <person name="Kourtchenko O."/>
            <person name="Robertson E.K."/>
            <person name="Larsson T."/>
            <person name="Maumus F."/>
            <person name="Osuna-Cruz C.M."/>
            <person name="Vancaester E."/>
            <person name="Stenow R."/>
            <person name="Vandepoele K."/>
            <person name="Ploug H."/>
            <person name="Bruchert V."/>
            <person name="Godhe A."/>
            <person name="Topel M."/>
        </authorList>
    </citation>
    <scope>NUCLEOTIDE SEQUENCE</scope>
    <source>
        <strain evidence="6">R05AC</strain>
    </source>
</reference>
<dbReference type="AlphaFoldDB" id="A0AAD8Y012"/>
<dbReference type="Proteomes" id="UP001224775">
    <property type="component" value="Unassembled WGS sequence"/>
</dbReference>
<evidence type="ECO:0000256" key="4">
    <source>
        <dbReference type="RuleBase" id="RU004020"/>
    </source>
</evidence>
<dbReference type="EMBL" id="JATAAI010000029">
    <property type="protein sequence ID" value="KAK1736415.1"/>
    <property type="molecule type" value="Genomic_DNA"/>
</dbReference>
<dbReference type="PANTHER" id="PTHR10015">
    <property type="entry name" value="HEAT SHOCK TRANSCRIPTION FACTOR"/>
    <property type="match status" value="1"/>
</dbReference>
<keyword evidence="2" id="KW-0238">DNA-binding</keyword>
<comment type="similarity">
    <text evidence="4">Belongs to the HSF family.</text>
</comment>
<dbReference type="PANTHER" id="PTHR10015:SF206">
    <property type="entry name" value="HSF-TYPE DNA-BINDING DOMAIN-CONTAINING PROTEIN"/>
    <property type="match status" value="1"/>
</dbReference>
<dbReference type="GO" id="GO:0003700">
    <property type="term" value="F:DNA-binding transcription factor activity"/>
    <property type="evidence" value="ECO:0007669"/>
    <property type="project" value="InterPro"/>
</dbReference>
<evidence type="ECO:0000259" key="5">
    <source>
        <dbReference type="SMART" id="SM00415"/>
    </source>
</evidence>
<dbReference type="FunFam" id="1.10.10.10:FF:000479">
    <property type="entry name" value="Predicted protein"/>
    <property type="match status" value="1"/>
</dbReference>
<evidence type="ECO:0000313" key="6">
    <source>
        <dbReference type="EMBL" id="KAK1736415.1"/>
    </source>
</evidence>
<evidence type="ECO:0000313" key="7">
    <source>
        <dbReference type="Proteomes" id="UP001224775"/>
    </source>
</evidence>
<evidence type="ECO:0000256" key="2">
    <source>
        <dbReference type="ARBA" id="ARBA00023125"/>
    </source>
</evidence>
<dbReference type="SMART" id="SM00415">
    <property type="entry name" value="HSF"/>
    <property type="match status" value="1"/>
</dbReference>
<dbReference type="GO" id="GO:0043565">
    <property type="term" value="F:sequence-specific DNA binding"/>
    <property type="evidence" value="ECO:0007669"/>
    <property type="project" value="InterPro"/>
</dbReference>
<name>A0AAD8Y012_9STRA</name>
<evidence type="ECO:0000256" key="1">
    <source>
        <dbReference type="ARBA" id="ARBA00004123"/>
    </source>
</evidence>
<sequence>MILHRMLDEVEKEGFAHVISWQPHGRAFIIRDASLFSRIIMPKYFPKSKKITSIQRQFNIYGFEKLTRDGPDQGAYYHEAFLRGRPELTSRRMVRKRVKGTGHKACSNPDVEPDFYSSMPFVTVEGSSSKSANETHSQAFTAPTLDEILSSLTSEESDQGGEVQPLFSSSQQMFQGYSTPSSQVQAYEQTRSAAQEIDDAPIDLFHFDWGDGEIW</sequence>
<comment type="caution">
    <text evidence="6">The sequence shown here is derived from an EMBL/GenBank/DDBJ whole genome shotgun (WGS) entry which is preliminary data.</text>
</comment>
<organism evidence="6 7">
    <name type="scientific">Skeletonema marinoi</name>
    <dbReference type="NCBI Taxonomy" id="267567"/>
    <lineage>
        <taxon>Eukaryota</taxon>
        <taxon>Sar</taxon>
        <taxon>Stramenopiles</taxon>
        <taxon>Ochrophyta</taxon>
        <taxon>Bacillariophyta</taxon>
        <taxon>Coscinodiscophyceae</taxon>
        <taxon>Thalassiosirophycidae</taxon>
        <taxon>Thalassiosirales</taxon>
        <taxon>Skeletonemataceae</taxon>
        <taxon>Skeletonema</taxon>
        <taxon>Skeletonema marinoi-dohrnii complex</taxon>
    </lineage>
</organism>
<gene>
    <name evidence="6" type="ORF">QTG54_013015</name>
</gene>
<dbReference type="InterPro" id="IPR036388">
    <property type="entry name" value="WH-like_DNA-bd_sf"/>
</dbReference>
<dbReference type="SUPFAM" id="SSF46785">
    <property type="entry name" value="Winged helix' DNA-binding domain"/>
    <property type="match status" value="1"/>
</dbReference>
<proteinExistence type="inferred from homology"/>
<feature type="domain" description="HSF-type DNA-binding" evidence="5">
    <location>
        <begin position="3"/>
        <end position="96"/>
    </location>
</feature>
<dbReference type="Gene3D" id="1.10.10.10">
    <property type="entry name" value="Winged helix-like DNA-binding domain superfamily/Winged helix DNA-binding domain"/>
    <property type="match status" value="1"/>
</dbReference>
<dbReference type="GO" id="GO:0005634">
    <property type="term" value="C:nucleus"/>
    <property type="evidence" value="ECO:0007669"/>
    <property type="project" value="UniProtKB-SubCell"/>
</dbReference>
<protein>
    <recommendedName>
        <fullName evidence="5">HSF-type DNA-binding domain-containing protein</fullName>
    </recommendedName>
</protein>
<dbReference type="Pfam" id="PF00447">
    <property type="entry name" value="HSF_DNA-bind"/>
    <property type="match status" value="1"/>
</dbReference>
<dbReference type="InterPro" id="IPR000232">
    <property type="entry name" value="HSF_DNA-bd"/>
</dbReference>
<dbReference type="InterPro" id="IPR036390">
    <property type="entry name" value="WH_DNA-bd_sf"/>
</dbReference>